<evidence type="ECO:0000313" key="1">
    <source>
        <dbReference type="EMBL" id="AKS43247.1"/>
    </source>
</evidence>
<reference evidence="1 2" key="1">
    <citation type="submission" date="2015-07" db="EMBL/GenBank/DDBJ databases">
        <authorList>
            <person name="Noorani M."/>
        </authorList>
    </citation>
    <scope>NUCLEOTIDE SEQUENCE [LARGE SCALE GENOMIC DNA]</scope>
    <source>
        <strain evidence="1 2">KCTC 42284</strain>
    </source>
</reference>
<dbReference type="KEGG" id="wma:WM2015_2890"/>
<gene>
    <name evidence="1" type="ORF">WM2015_2890</name>
</gene>
<dbReference type="EMBL" id="CP012154">
    <property type="protein sequence ID" value="AKS43247.1"/>
    <property type="molecule type" value="Genomic_DNA"/>
</dbReference>
<dbReference type="RefSeq" id="WP_049726748.1">
    <property type="nucleotide sequence ID" value="NZ_CP012154.1"/>
</dbReference>
<evidence type="ECO:0000313" key="2">
    <source>
        <dbReference type="Proteomes" id="UP000066624"/>
    </source>
</evidence>
<organism evidence="1 2">
    <name type="scientific">Wenzhouxiangella marina</name>
    <dbReference type="NCBI Taxonomy" id="1579979"/>
    <lineage>
        <taxon>Bacteria</taxon>
        <taxon>Pseudomonadati</taxon>
        <taxon>Pseudomonadota</taxon>
        <taxon>Gammaproteobacteria</taxon>
        <taxon>Chromatiales</taxon>
        <taxon>Wenzhouxiangellaceae</taxon>
        <taxon>Wenzhouxiangella</taxon>
    </lineage>
</organism>
<accession>A0A0K0Y031</accession>
<dbReference type="PROSITE" id="PS51257">
    <property type="entry name" value="PROKAR_LIPOPROTEIN"/>
    <property type="match status" value="1"/>
</dbReference>
<keyword evidence="2" id="KW-1185">Reference proteome</keyword>
<name>A0A0K0Y031_9GAMM</name>
<proteinExistence type="predicted"/>
<dbReference type="Proteomes" id="UP000066624">
    <property type="component" value="Chromosome"/>
</dbReference>
<sequence>MNRILTISLLALFTAACAGGGQNNRSSGSELEPPPFANEPRNVDVDEYLEFLDELAVAIGEGVPRELNTREREQYRDADTRLRSILEPVSNVSELSDENQLTVFNLHQELQGIVVGDPENYLICSRRSTVGTHFKRTTCMPAGDFRRQQERNREALRNRLGPGPMPVLQTP</sequence>
<dbReference type="STRING" id="1579979.WM2015_2890"/>
<dbReference type="AlphaFoldDB" id="A0A0K0Y031"/>
<dbReference type="OrthoDB" id="7193459at2"/>
<protein>
    <submittedName>
        <fullName evidence="1">Uncharacterized protein</fullName>
    </submittedName>
</protein>